<evidence type="ECO:0000256" key="4">
    <source>
        <dbReference type="ARBA" id="ARBA00012483"/>
    </source>
</evidence>
<comment type="pathway">
    <text evidence="3">Protein modification; protein ubiquitination.</text>
</comment>
<reference evidence="12" key="1">
    <citation type="submission" date="2020-01" db="EMBL/GenBank/DDBJ databases">
        <title>Genome Sequencing of Three Apophysomyces-Like Fungal Strains Confirms a Novel Fungal Genus in the Mucoromycota with divergent Burkholderia-like Endosymbiotic Bacteria.</title>
        <authorList>
            <person name="Stajich J.E."/>
            <person name="Macias A.M."/>
            <person name="Carter-House D."/>
            <person name="Lovett B."/>
            <person name="Kasson L.R."/>
            <person name="Berry K."/>
            <person name="Grigoriev I."/>
            <person name="Chang Y."/>
            <person name="Spatafora J."/>
            <person name="Kasson M.T."/>
        </authorList>
    </citation>
    <scope>NUCLEOTIDE SEQUENCE</scope>
    <source>
        <strain evidence="12">NRRL A-21654</strain>
    </source>
</reference>
<proteinExistence type="predicted"/>
<keyword evidence="6 11" id="KW-0812">Transmembrane</keyword>
<feature type="transmembrane region" description="Helical" evidence="11">
    <location>
        <begin position="753"/>
        <end position="775"/>
    </location>
</feature>
<keyword evidence="5" id="KW-0808">Transferase</keyword>
<protein>
    <recommendedName>
        <fullName evidence="4">RING-type E3 ubiquitin transferase</fullName>
        <ecNumber evidence="4">2.3.2.27</ecNumber>
    </recommendedName>
</protein>
<keyword evidence="7" id="KW-0833">Ubl conjugation pathway</keyword>
<comment type="catalytic activity">
    <reaction evidence="1">
        <text>S-ubiquitinyl-[E2 ubiquitin-conjugating enzyme]-L-cysteine + [acceptor protein]-L-lysine = [E2 ubiquitin-conjugating enzyme]-L-cysteine + N(6)-ubiquitinyl-[acceptor protein]-L-lysine.</text>
        <dbReference type="EC" id="2.3.2.27"/>
    </reaction>
</comment>
<evidence type="ECO:0000313" key="12">
    <source>
        <dbReference type="EMBL" id="KAF7730042.1"/>
    </source>
</evidence>
<comment type="subcellular location">
    <subcellularLocation>
        <location evidence="2">Membrane</location>
        <topology evidence="2">Multi-pass membrane protein</topology>
    </subcellularLocation>
</comment>
<dbReference type="PANTHER" id="PTHR13145">
    <property type="entry name" value="SSM4 PROTEIN"/>
    <property type="match status" value="1"/>
</dbReference>
<evidence type="ECO:0000256" key="10">
    <source>
        <dbReference type="SAM" id="MobiDB-lite"/>
    </source>
</evidence>
<accession>A0A8H7BTT0</accession>
<evidence type="ECO:0000256" key="9">
    <source>
        <dbReference type="ARBA" id="ARBA00023136"/>
    </source>
</evidence>
<feature type="transmembrane region" description="Helical" evidence="11">
    <location>
        <begin position="25"/>
        <end position="47"/>
    </location>
</feature>
<sequence length="1050" mass="121293">MPERVPFHILLQQCLRRLSALIQTVLRAIVVITVWLVVLPLLILWVWRFLFWSGERIIFPMQHALTDNHAEIETQSVFDLRKWLMECFEGQIITVFVVIIFVAAYLFREWIVQNMPVEADEEEDPDMPDLIHVEPDHELRQLQDQQMAVDTLINAMQILPERENGRERTRFNESLEEIRRDLGQKKNFEDRQDLTTPSEIKAAFHDRLNANHYQSWIALEAPAEPETTMTVPVNDEMNVFPQSPTADELHSRQASYRTIRENAWLSPSSSSTITPIAANNNNQDDMHRSDEEEEEERRANEKGKQRDASGNTTWKDTLRSIGEIDRWNDDDEETWEHLQEDQEREHRIRKEGLGTNIEAHWRNRGVANDLPTPYPREDRHGNDNHNNDDDDDDDDQEAPRFHGFHHREEDEQNEEEEEDDDDEEEEGDGFDVGEDLDGVLEAIGMRGSLLTLLQNSTLMFLMVSLCLAIAVWIPYVIGRFVILMKPISLISKPIYFMRLLTDPIVDFTLDYAIPFIWSSLFVNTFQSVAPQGIQQAAQKIIETLSLSGQENQLADLGSTLSMDIGSDGFFFIKDLSIVKSLGLAIMNRWHQFAMERTGLDRVVCVLVGYAVVILLGSWYLDRPRAAHERENSVQIVLRQQGVFLKVLFFITIELVLFPTYCGFLLDFVASTAFADASRWTFYQSYPYTSVFMHWFLGTGFLVHFAGFITISREIIRPGVMWFVRDPNDPQFHPIQEMADRPMPRLLKKITQSILMYTVVVLVCVGVSTVMLTYGINLFPLRLLHRAPLSTLALDLLALQLIASPLMNYWKPRETFKKLLLQWWRFTSRQLRLTSFMFNGSYPEEEGTHVRKTWKAWLFREKAPIDNHVYGEVGLDQGSVVFQRDGQWVRAPKYDTVPVIPGRRMLIPVDPVTGEALDEKERRLGHPAASDSGDEEHTTTIVYTPPHFRWRIALFLILMWLSGLMLACVVVVAPGRHVFDTYLIDGGEVHDIYSFTIGIILMLALGFTLNWISHKYAMLRAGGYRMAMASIVTSCKENMIRVSYDQKIFDK</sequence>
<dbReference type="GO" id="GO:0005789">
    <property type="term" value="C:endoplasmic reticulum membrane"/>
    <property type="evidence" value="ECO:0007669"/>
    <property type="project" value="TreeGrafter"/>
</dbReference>
<dbReference type="EMBL" id="JABAYA010000019">
    <property type="protein sequence ID" value="KAF7730042.1"/>
    <property type="molecule type" value="Genomic_DNA"/>
</dbReference>
<feature type="transmembrane region" description="Helical" evidence="11">
    <location>
        <begin position="787"/>
        <end position="809"/>
    </location>
</feature>
<dbReference type="GO" id="GO:0036503">
    <property type="term" value="P:ERAD pathway"/>
    <property type="evidence" value="ECO:0007669"/>
    <property type="project" value="TreeGrafter"/>
</dbReference>
<feature type="compositionally biased region" description="Low complexity" evidence="10">
    <location>
        <begin position="266"/>
        <end position="278"/>
    </location>
</feature>
<comment type="caution">
    <text evidence="12">The sequence shown here is derived from an EMBL/GenBank/DDBJ whole genome shotgun (WGS) entry which is preliminary data.</text>
</comment>
<feature type="transmembrane region" description="Helical" evidence="11">
    <location>
        <begin position="642"/>
        <end position="665"/>
    </location>
</feature>
<feature type="region of interest" description="Disordered" evidence="10">
    <location>
        <begin position="359"/>
        <end position="433"/>
    </location>
</feature>
<feature type="transmembrane region" description="Helical" evidence="11">
    <location>
        <begin position="88"/>
        <end position="107"/>
    </location>
</feature>
<keyword evidence="8 11" id="KW-1133">Transmembrane helix</keyword>
<feature type="transmembrane region" description="Helical" evidence="11">
    <location>
        <begin position="951"/>
        <end position="971"/>
    </location>
</feature>
<organism evidence="12 13">
    <name type="scientific">Apophysomyces ossiformis</name>
    <dbReference type="NCBI Taxonomy" id="679940"/>
    <lineage>
        <taxon>Eukaryota</taxon>
        <taxon>Fungi</taxon>
        <taxon>Fungi incertae sedis</taxon>
        <taxon>Mucoromycota</taxon>
        <taxon>Mucoromycotina</taxon>
        <taxon>Mucoromycetes</taxon>
        <taxon>Mucorales</taxon>
        <taxon>Mucorineae</taxon>
        <taxon>Mucoraceae</taxon>
        <taxon>Apophysomyces</taxon>
    </lineage>
</organism>
<feature type="region of interest" description="Disordered" evidence="10">
    <location>
        <begin position="266"/>
        <end position="317"/>
    </location>
</feature>
<dbReference type="Proteomes" id="UP000605846">
    <property type="component" value="Unassembled WGS sequence"/>
</dbReference>
<feature type="compositionally biased region" description="Basic and acidic residues" evidence="10">
    <location>
        <begin position="284"/>
        <end position="307"/>
    </location>
</feature>
<feature type="transmembrane region" description="Helical" evidence="11">
    <location>
        <begin position="599"/>
        <end position="621"/>
    </location>
</feature>
<feature type="compositionally biased region" description="Basic and acidic residues" evidence="10">
    <location>
        <begin position="375"/>
        <end position="387"/>
    </location>
</feature>
<evidence type="ECO:0000256" key="1">
    <source>
        <dbReference type="ARBA" id="ARBA00000900"/>
    </source>
</evidence>
<dbReference type="OrthoDB" id="264354at2759"/>
<evidence type="ECO:0000256" key="5">
    <source>
        <dbReference type="ARBA" id="ARBA00022679"/>
    </source>
</evidence>
<feature type="transmembrane region" description="Helical" evidence="11">
    <location>
        <begin position="685"/>
        <end position="710"/>
    </location>
</feature>
<evidence type="ECO:0000256" key="3">
    <source>
        <dbReference type="ARBA" id="ARBA00004906"/>
    </source>
</evidence>
<name>A0A8H7BTT0_9FUNG</name>
<evidence type="ECO:0000256" key="11">
    <source>
        <dbReference type="SAM" id="Phobius"/>
    </source>
</evidence>
<dbReference type="AlphaFoldDB" id="A0A8H7BTT0"/>
<feature type="compositionally biased region" description="Acidic residues" evidence="10">
    <location>
        <begin position="410"/>
        <end position="433"/>
    </location>
</feature>
<dbReference type="EC" id="2.3.2.27" evidence="4"/>
<evidence type="ECO:0000256" key="8">
    <source>
        <dbReference type="ARBA" id="ARBA00022989"/>
    </source>
</evidence>
<keyword evidence="9 11" id="KW-0472">Membrane</keyword>
<feature type="transmembrane region" description="Helical" evidence="11">
    <location>
        <begin position="458"/>
        <end position="477"/>
    </location>
</feature>
<gene>
    <name evidence="12" type="ORF">EC973_002987</name>
</gene>
<evidence type="ECO:0000256" key="7">
    <source>
        <dbReference type="ARBA" id="ARBA00022786"/>
    </source>
</evidence>
<evidence type="ECO:0000256" key="2">
    <source>
        <dbReference type="ARBA" id="ARBA00004141"/>
    </source>
</evidence>
<evidence type="ECO:0000256" key="6">
    <source>
        <dbReference type="ARBA" id="ARBA00022692"/>
    </source>
</evidence>
<dbReference type="PANTHER" id="PTHR13145:SF0">
    <property type="entry name" value="E3 UBIQUITIN-PROTEIN LIGASE MARCHF6"/>
    <property type="match status" value="1"/>
</dbReference>
<feature type="transmembrane region" description="Helical" evidence="11">
    <location>
        <begin position="991"/>
        <end position="1011"/>
    </location>
</feature>
<evidence type="ECO:0000313" key="13">
    <source>
        <dbReference type="Proteomes" id="UP000605846"/>
    </source>
</evidence>
<keyword evidence="13" id="KW-1185">Reference proteome</keyword>
<dbReference type="GO" id="GO:0061630">
    <property type="term" value="F:ubiquitin protein ligase activity"/>
    <property type="evidence" value="ECO:0007669"/>
    <property type="project" value="UniProtKB-EC"/>
</dbReference>